<feature type="domain" description="DUF4982" evidence="7">
    <location>
        <begin position="623"/>
        <end position="682"/>
    </location>
</feature>
<dbReference type="InterPro" id="IPR008979">
    <property type="entry name" value="Galactose-bd-like_sf"/>
</dbReference>
<dbReference type="InterPro" id="IPR006103">
    <property type="entry name" value="Glyco_hydro_2_cat"/>
</dbReference>
<gene>
    <name evidence="8" type="ordered locus">M5M_08065</name>
</gene>
<dbReference type="Pfam" id="PF02836">
    <property type="entry name" value="Glyco_hydro_2_C"/>
    <property type="match status" value="1"/>
</dbReference>
<dbReference type="PANTHER" id="PTHR42732">
    <property type="entry name" value="BETA-GALACTOSIDASE"/>
    <property type="match status" value="1"/>
</dbReference>
<keyword evidence="9" id="KW-1185">Reference proteome</keyword>
<dbReference type="Gene3D" id="3.20.20.80">
    <property type="entry name" value="Glycosidases"/>
    <property type="match status" value="1"/>
</dbReference>
<evidence type="ECO:0000256" key="2">
    <source>
        <dbReference type="ARBA" id="ARBA00022801"/>
    </source>
</evidence>
<dbReference type="InterPro" id="IPR036156">
    <property type="entry name" value="Beta-gal/glucu_dom_sf"/>
</dbReference>
<dbReference type="InterPro" id="IPR006102">
    <property type="entry name" value="Ig-like_GH2"/>
</dbReference>
<dbReference type="Pfam" id="PF16355">
    <property type="entry name" value="DUF4982"/>
    <property type="match status" value="1"/>
</dbReference>
<comment type="similarity">
    <text evidence="1">Belongs to the glycosyl hydrolase 2 family.</text>
</comment>
<dbReference type="InterPro" id="IPR006101">
    <property type="entry name" value="Glyco_hydro_2"/>
</dbReference>
<dbReference type="PANTHER" id="PTHR42732:SF1">
    <property type="entry name" value="BETA-MANNOSIDASE"/>
    <property type="match status" value="1"/>
</dbReference>
<feature type="signal peptide" evidence="4">
    <location>
        <begin position="1"/>
        <end position="23"/>
    </location>
</feature>
<evidence type="ECO:0000256" key="3">
    <source>
        <dbReference type="ARBA" id="ARBA00023295"/>
    </source>
</evidence>
<evidence type="ECO:0000259" key="5">
    <source>
        <dbReference type="Pfam" id="PF00703"/>
    </source>
</evidence>
<dbReference type="Gene3D" id="2.60.120.260">
    <property type="entry name" value="Galactose-binding domain-like"/>
    <property type="match status" value="1"/>
</dbReference>
<keyword evidence="4" id="KW-0732">Signal</keyword>
<dbReference type="PRINTS" id="PR00132">
    <property type="entry name" value="GLHYDRLASE2"/>
</dbReference>
<evidence type="ECO:0000256" key="4">
    <source>
        <dbReference type="SAM" id="SignalP"/>
    </source>
</evidence>
<evidence type="ECO:0000313" key="8">
    <source>
        <dbReference type="EMBL" id="AFU98802.1"/>
    </source>
</evidence>
<dbReference type="InterPro" id="IPR051913">
    <property type="entry name" value="GH2_Domain-Containing"/>
</dbReference>
<dbReference type="eggNOG" id="COG3250">
    <property type="taxonomic scope" value="Bacteria"/>
</dbReference>
<dbReference type="Pfam" id="PF00703">
    <property type="entry name" value="Glyco_hydro_2"/>
    <property type="match status" value="1"/>
</dbReference>
<proteinExistence type="inferred from homology"/>
<protein>
    <submittedName>
        <fullName evidence="8">Beta-galactosidase/beta-glucuronidase-like protein</fullName>
    </submittedName>
</protein>
<organism evidence="8 9">
    <name type="scientific">Simiduia agarivorans (strain DSM 21679 / JCM 13881 / BCRC 17597 / SA1)</name>
    <dbReference type="NCBI Taxonomy" id="1117647"/>
    <lineage>
        <taxon>Bacteria</taxon>
        <taxon>Pseudomonadati</taxon>
        <taxon>Pseudomonadota</taxon>
        <taxon>Gammaproteobacteria</taxon>
        <taxon>Cellvibrionales</taxon>
        <taxon>Cellvibrionaceae</taxon>
        <taxon>Simiduia</taxon>
    </lineage>
</organism>
<dbReference type="SUPFAM" id="SSF49785">
    <property type="entry name" value="Galactose-binding domain-like"/>
    <property type="match status" value="1"/>
</dbReference>
<feature type="domain" description="Glycoside hydrolase family 2 catalytic" evidence="6">
    <location>
        <begin position="286"/>
        <end position="492"/>
    </location>
</feature>
<feature type="chain" id="PRO_5003878648" evidence="4">
    <location>
        <begin position="24"/>
        <end position="794"/>
    </location>
</feature>
<dbReference type="EMBL" id="CP003746">
    <property type="protein sequence ID" value="AFU98802.1"/>
    <property type="molecule type" value="Genomic_DNA"/>
</dbReference>
<dbReference type="InterPro" id="IPR032311">
    <property type="entry name" value="DUF4982"/>
</dbReference>
<feature type="domain" description="Glycoside hydrolase family 2 immunoglobulin-like beta-sandwich" evidence="5">
    <location>
        <begin position="210"/>
        <end position="278"/>
    </location>
</feature>
<dbReference type="AlphaFoldDB" id="K4KXZ3"/>
<reference evidence="8 9" key="1">
    <citation type="journal article" date="2013" name="Genome Announc.">
        <title>Complete genome sequence of Simiduia agarivorans SA1(T), a marine bacterium able to degrade a variety of polysaccharides.</title>
        <authorList>
            <person name="Lin S.Y."/>
            <person name="Shieh W.Y."/>
            <person name="Chen J.S."/>
            <person name="Tang S.L."/>
        </authorList>
    </citation>
    <scope>NUCLEOTIDE SEQUENCE [LARGE SCALE GENOMIC DNA]</scope>
    <source>
        <strain evidence="9">DSM 21679 / JCM 13881 / BCRC 17597 / SA1</strain>
    </source>
</reference>
<dbReference type="InterPro" id="IPR017853">
    <property type="entry name" value="GH"/>
</dbReference>
<sequence>MIIKKTLGLMGFFLVFLAGLAQAIERQPLNTGWAFVADEALQPDDISATAWRAIDLPHTWNATDTVDPMPGYYRGAGWYRKIVKLVPGSYRLAFEGANRETRVWVNGKPVGEFVGAYLGFTIPLGSDLRFDGTDELMIRVTNRVNRDLIPSQKADFFQFGGITRDLWLERLPSAYFDWIQVDTPQVSEREAHTHFRFALAGEHPKAASQIAFAMTSPTGDALWQKNYRLPLPEGVSLPVLKQPSLWSPDSPALYQLNIELKDDAGKVLHAKRQSVGYRFFSMPDGKGLLLNGKPLLLRGTHRHEEHAGVGAAMSNEQHRADMAQIKKLGANFVRLAHYPQDPSVYQAADELGLILWDELPWCRGGIGGDAWRANTERLWRAQIRQNRNHPSIFYWSLGNEIYWEADFEGGGDDKNILPFLERLQALTKSLDPSRLTSLRKYYPGADVVDSFSPSIWAGWYGGAFGQYAEALTDAQKKYPAFLHMEYGGSSHRGRHTETPLDELGLLGQQLSVAEAVNQAGVTSVAKDSDWNENYMVSLFDWHLSVSESQPDFAGNAQWAFKDFGTPLRPENPLPYINQKGLVDRLGQPKDAYYVFASYWSPAPVCYIESHSWTVRYGPREGRPVRVYCNTDSAELWLNGKSLGLKQRVHGAYPAHGLVWQVPFVEGSNQLRVQGYNDGESVAGDALALEYHEGKAPAMARVSLSAEDLGDGHWLITAEALGANGLRATGFNDRVYFSVANHQGRLLSDQGHYQGASVIEMANGLAAIRYQAGARAGLIELRSQDLKGVYLEIPR</sequence>
<evidence type="ECO:0000259" key="7">
    <source>
        <dbReference type="Pfam" id="PF16355"/>
    </source>
</evidence>
<name>K4KXZ3_SIMAS</name>
<dbReference type="SUPFAM" id="SSF51445">
    <property type="entry name" value="(Trans)glycosidases"/>
    <property type="match status" value="1"/>
</dbReference>
<evidence type="ECO:0000313" key="9">
    <source>
        <dbReference type="Proteomes" id="UP000000466"/>
    </source>
</evidence>
<dbReference type="STRING" id="1117647.M5M_08065"/>
<dbReference type="Proteomes" id="UP000000466">
    <property type="component" value="Chromosome"/>
</dbReference>
<keyword evidence="2" id="KW-0378">Hydrolase</keyword>
<keyword evidence="3" id="KW-0326">Glycosidase</keyword>
<dbReference type="GO" id="GO:0004553">
    <property type="term" value="F:hydrolase activity, hydrolyzing O-glycosyl compounds"/>
    <property type="evidence" value="ECO:0007669"/>
    <property type="project" value="InterPro"/>
</dbReference>
<evidence type="ECO:0000256" key="1">
    <source>
        <dbReference type="ARBA" id="ARBA00007401"/>
    </source>
</evidence>
<dbReference type="KEGG" id="saga:M5M_08065"/>
<dbReference type="GO" id="GO:0005975">
    <property type="term" value="P:carbohydrate metabolic process"/>
    <property type="evidence" value="ECO:0007669"/>
    <property type="project" value="InterPro"/>
</dbReference>
<accession>K4KXZ3</accession>
<evidence type="ECO:0000259" key="6">
    <source>
        <dbReference type="Pfam" id="PF02836"/>
    </source>
</evidence>
<dbReference type="RefSeq" id="WP_015046967.1">
    <property type="nucleotide sequence ID" value="NC_018868.3"/>
</dbReference>
<dbReference type="InterPro" id="IPR013783">
    <property type="entry name" value="Ig-like_fold"/>
</dbReference>
<dbReference type="Gene3D" id="2.60.40.10">
    <property type="entry name" value="Immunoglobulins"/>
    <property type="match status" value="2"/>
</dbReference>
<dbReference type="SUPFAM" id="SSF49303">
    <property type="entry name" value="beta-Galactosidase/glucuronidase domain"/>
    <property type="match status" value="1"/>
</dbReference>
<dbReference type="HOGENOM" id="CLU_006501_5_0_6"/>